<evidence type="ECO:0000313" key="2">
    <source>
        <dbReference type="EMBL" id="ACD03462.1"/>
    </source>
</evidence>
<organism evidence="2 3">
    <name type="scientific">Musca hytrovirus</name>
    <name type="common">isolate Musca domestica/United States/Boucias/-</name>
    <name type="synonym">MHV</name>
    <dbReference type="NCBI Taxonomy" id="523909"/>
    <lineage>
        <taxon>Viruses</taxon>
        <taxon>Viruses incertae sedis</taxon>
        <taxon>Naldaviricetes</taxon>
        <taxon>Lefavirales</taxon>
        <taxon>Hytrosaviridae</taxon>
        <taxon>Muscavirus</taxon>
        <taxon>Muscavirus musdomesticae</taxon>
    </lineage>
</organism>
<dbReference type="KEGG" id="vg:6295372"/>
<accession>B2YFY0</accession>
<sequence>MNLSDYQRLVDESLHARIFNNDPRLDANYVNSRFSGTLQQLAILKNWSNLTTRFSPDELWTFLKYYEYRPSKLVFDRQGGVASDSEANDLYRQFYQRSLWFSDRYYSLVIFAIVGIVFVLLILLYATFVAPPSERTYRRLNLLELLEATTRAQQWT</sequence>
<dbReference type="RefSeq" id="YP_001883331.1">
    <property type="nucleotide sequence ID" value="NC_010671.1"/>
</dbReference>
<dbReference type="Proteomes" id="UP000011274">
    <property type="component" value="Segment"/>
</dbReference>
<name>B2YFY0_MHVB</name>
<gene>
    <name evidence="2" type="ORF">MdSGHV003</name>
</gene>
<evidence type="ECO:0000313" key="3">
    <source>
        <dbReference type="Proteomes" id="UP000011274"/>
    </source>
</evidence>
<keyword evidence="3" id="KW-1185">Reference proteome</keyword>
<reference evidence="2 3" key="1">
    <citation type="journal article" date="2008" name="Virology">
        <title>Sequence analysis of a non-classified, non-occluded DNA virus that causes salivary gland hypertrophy of Musca domestica, MdSGHV.</title>
        <authorList>
            <person name="Garcia-Maruniak A."/>
            <person name="Maruniak J.E."/>
            <person name="Farmerie W."/>
            <person name="Boucias D.G."/>
        </authorList>
    </citation>
    <scope>NUCLEOTIDE SEQUENCE [LARGE SCALE GENOMIC DNA]</scope>
    <source>
        <strain evidence="3">Isolate Musca domestica/United States/Boucias/-</strain>
    </source>
</reference>
<evidence type="ECO:0000256" key="1">
    <source>
        <dbReference type="SAM" id="Phobius"/>
    </source>
</evidence>
<keyword evidence="1" id="KW-1133">Transmembrane helix</keyword>
<dbReference type="EMBL" id="EU522111">
    <property type="protein sequence ID" value="ACD03462.1"/>
    <property type="molecule type" value="Genomic_DNA"/>
</dbReference>
<dbReference type="GeneID" id="6295372"/>
<keyword evidence="1" id="KW-0472">Membrane</keyword>
<organismHost>
    <name type="scientific">Musca domestica</name>
    <name type="common">House fly</name>
    <dbReference type="NCBI Taxonomy" id="7370"/>
</organismHost>
<protein>
    <submittedName>
        <fullName evidence="2">Uncharacterized protein</fullName>
    </submittedName>
</protein>
<proteinExistence type="predicted"/>
<keyword evidence="1" id="KW-0812">Transmembrane</keyword>
<feature type="transmembrane region" description="Helical" evidence="1">
    <location>
        <begin position="105"/>
        <end position="130"/>
    </location>
</feature>